<reference evidence="3 4" key="3">
    <citation type="submission" date="2019-11" db="EMBL/GenBank/DDBJ databases">
        <title>A de novo genome assembly of a pear dwarfing rootstock.</title>
        <authorList>
            <person name="Wang F."/>
            <person name="Wang J."/>
            <person name="Li S."/>
            <person name="Zhang Y."/>
            <person name="Fang M."/>
            <person name="Ma L."/>
            <person name="Zhao Y."/>
            <person name="Jiang S."/>
        </authorList>
    </citation>
    <scope>NUCLEOTIDE SEQUENCE [LARGE SCALE GENOMIC DNA]</scope>
    <source>
        <strain evidence="3">S2</strain>
        <tissue evidence="3">Leaf</tissue>
    </source>
</reference>
<reference evidence="3 4" key="1">
    <citation type="submission" date="2019-09" db="EMBL/GenBank/DDBJ databases">
        <authorList>
            <person name="Ou C."/>
        </authorList>
    </citation>
    <scope>NUCLEOTIDE SEQUENCE [LARGE SCALE GENOMIC DNA]</scope>
    <source>
        <strain evidence="3">S2</strain>
        <tissue evidence="3">Leaf</tissue>
    </source>
</reference>
<dbReference type="InterPro" id="IPR001373">
    <property type="entry name" value="Cullin_N"/>
</dbReference>
<dbReference type="AlphaFoldDB" id="A0A5N5H9E3"/>
<dbReference type="Proteomes" id="UP000327157">
    <property type="component" value="Chromosome 4"/>
</dbReference>
<reference evidence="4" key="2">
    <citation type="submission" date="2019-10" db="EMBL/GenBank/DDBJ databases">
        <title>A de novo genome assembly of a pear dwarfing rootstock.</title>
        <authorList>
            <person name="Wang F."/>
            <person name="Wang J."/>
            <person name="Li S."/>
            <person name="Zhang Y."/>
            <person name="Fang M."/>
            <person name="Ma L."/>
            <person name="Zhao Y."/>
            <person name="Jiang S."/>
        </authorList>
    </citation>
    <scope>NUCLEOTIDE SEQUENCE [LARGE SCALE GENOMIC DNA]</scope>
</reference>
<dbReference type="InterPro" id="IPR016159">
    <property type="entry name" value="Cullin_repeat-like_dom_sf"/>
</dbReference>
<comment type="caution">
    <text evidence="3">The sequence shown here is derived from an EMBL/GenBank/DDBJ whole genome shotgun (WGS) entry which is preliminary data.</text>
</comment>
<comment type="similarity">
    <text evidence="1">Belongs to the cullin family.</text>
</comment>
<dbReference type="GO" id="GO:0006511">
    <property type="term" value="P:ubiquitin-dependent protein catabolic process"/>
    <property type="evidence" value="ECO:0007669"/>
    <property type="project" value="InterPro"/>
</dbReference>
<keyword evidence="4" id="KW-1185">Reference proteome</keyword>
<dbReference type="EMBL" id="SMOL01000231">
    <property type="protein sequence ID" value="KAB2622742.1"/>
    <property type="molecule type" value="Genomic_DNA"/>
</dbReference>
<protein>
    <submittedName>
        <fullName evidence="3">Cullin-1-like</fullName>
    </submittedName>
</protein>
<accession>A0A5N5H9E3</accession>
<dbReference type="SUPFAM" id="SSF74788">
    <property type="entry name" value="Cullin repeat-like"/>
    <property type="match status" value="1"/>
</dbReference>
<dbReference type="PANTHER" id="PTHR11932">
    <property type="entry name" value="CULLIN"/>
    <property type="match status" value="1"/>
</dbReference>
<dbReference type="InterPro" id="IPR045093">
    <property type="entry name" value="Cullin"/>
</dbReference>
<organism evidence="3 4">
    <name type="scientific">Pyrus ussuriensis x Pyrus communis</name>
    <dbReference type="NCBI Taxonomy" id="2448454"/>
    <lineage>
        <taxon>Eukaryota</taxon>
        <taxon>Viridiplantae</taxon>
        <taxon>Streptophyta</taxon>
        <taxon>Embryophyta</taxon>
        <taxon>Tracheophyta</taxon>
        <taxon>Spermatophyta</taxon>
        <taxon>Magnoliopsida</taxon>
        <taxon>eudicotyledons</taxon>
        <taxon>Gunneridae</taxon>
        <taxon>Pentapetalae</taxon>
        <taxon>rosids</taxon>
        <taxon>fabids</taxon>
        <taxon>Rosales</taxon>
        <taxon>Rosaceae</taxon>
        <taxon>Amygdaloideae</taxon>
        <taxon>Maleae</taxon>
        <taxon>Pyrus</taxon>
    </lineage>
</organism>
<evidence type="ECO:0000256" key="1">
    <source>
        <dbReference type="ARBA" id="ARBA00006019"/>
    </source>
</evidence>
<sequence>MVRWLSRFFHYLDRYFIADRSLANLNEVGLNSFRDLVYRKTKVDARVVKIDRNLLKSVINIFVKIGMGQMDAYEEDFEAHMLTNTGKYYSRKASSWVSEDPNMNYMLKAEECLRRERARVSHYLHSSSEQKLVEKVEHELLAVYATQLKHSDSGSGALARDDNVEGLTLSI</sequence>
<feature type="domain" description="Cullin N-terminal" evidence="2">
    <location>
        <begin position="2"/>
        <end position="154"/>
    </location>
</feature>
<evidence type="ECO:0000313" key="3">
    <source>
        <dbReference type="EMBL" id="KAB2622742.1"/>
    </source>
</evidence>
<name>A0A5N5H9E3_9ROSA</name>
<dbReference type="Gene3D" id="1.20.1310.10">
    <property type="entry name" value="Cullin Repeats"/>
    <property type="match status" value="2"/>
</dbReference>
<evidence type="ECO:0000313" key="4">
    <source>
        <dbReference type="Proteomes" id="UP000327157"/>
    </source>
</evidence>
<proteinExistence type="inferred from homology"/>
<dbReference type="FunFam" id="1.20.1310.10:FF:000001">
    <property type="entry name" value="Cullin 3"/>
    <property type="match status" value="1"/>
</dbReference>
<evidence type="ECO:0000259" key="2">
    <source>
        <dbReference type="Pfam" id="PF00888"/>
    </source>
</evidence>
<dbReference type="GO" id="GO:0031625">
    <property type="term" value="F:ubiquitin protein ligase binding"/>
    <property type="evidence" value="ECO:0007669"/>
    <property type="project" value="InterPro"/>
</dbReference>
<gene>
    <name evidence="3" type="ORF">D8674_024924</name>
</gene>
<dbReference type="Pfam" id="PF00888">
    <property type="entry name" value="Cullin"/>
    <property type="match status" value="1"/>
</dbReference>
<dbReference type="OrthoDB" id="1641101at2759"/>